<reference evidence="2" key="1">
    <citation type="submission" date="2021-01" db="EMBL/GenBank/DDBJ databases">
        <title>Tabrizicola alba sp. nov. a motile alkaliphilic bacterium isolated from a soda lake.</title>
        <authorList>
            <person name="Szuroczki S."/>
            <person name="Abbaszade G."/>
            <person name="Schumann P."/>
            <person name="Toth E."/>
        </authorList>
    </citation>
    <scope>NUCLEOTIDE SEQUENCE</scope>
    <source>
        <strain evidence="2">DMG-N-6</strain>
    </source>
</reference>
<gene>
    <name evidence="2" type="ORF">JL811_16960</name>
</gene>
<feature type="transmembrane region" description="Helical" evidence="1">
    <location>
        <begin position="12"/>
        <end position="37"/>
    </location>
</feature>
<keyword evidence="3" id="KW-1185">Reference proteome</keyword>
<name>A0A8K0Y285_9RHOB</name>
<proteinExistence type="predicted"/>
<keyword evidence="1" id="KW-0472">Membrane</keyword>
<keyword evidence="1" id="KW-0812">Transmembrane</keyword>
<dbReference type="PANTHER" id="PTHR38468">
    <property type="entry name" value="SLL0939 PROTEIN"/>
    <property type="match status" value="1"/>
</dbReference>
<dbReference type="Pfam" id="PF07784">
    <property type="entry name" value="DUF1622"/>
    <property type="match status" value="1"/>
</dbReference>
<sequence length="123" mass="13867">MGAEQRQTYLEIIAQLLEFCGVLAILAGIVLAIWEALRHALRQRDGSLIFDLFRTRLARSILIGVEFLIAADLIGTVTVDPTLQNLGELAIIVVIRTFLSFTLEVEIAGRWPWQRHRDRPSEG</sequence>
<dbReference type="EMBL" id="JAESVN010000010">
    <property type="protein sequence ID" value="MBL4918917.1"/>
    <property type="molecule type" value="Genomic_DNA"/>
</dbReference>
<dbReference type="PANTHER" id="PTHR38468:SF1">
    <property type="entry name" value="SLL0939 PROTEIN"/>
    <property type="match status" value="1"/>
</dbReference>
<keyword evidence="1" id="KW-1133">Transmembrane helix</keyword>
<dbReference type="AlphaFoldDB" id="A0A8K0Y285"/>
<organism evidence="2 3">
    <name type="scientific">Szabonella alba</name>
    <dbReference type="NCBI Taxonomy" id="2804194"/>
    <lineage>
        <taxon>Bacteria</taxon>
        <taxon>Pseudomonadati</taxon>
        <taxon>Pseudomonadota</taxon>
        <taxon>Alphaproteobacteria</taxon>
        <taxon>Rhodobacterales</taxon>
        <taxon>Paracoccaceae</taxon>
        <taxon>Szabonella</taxon>
    </lineage>
</organism>
<comment type="caution">
    <text evidence="2">The sequence shown here is derived from an EMBL/GenBank/DDBJ whole genome shotgun (WGS) entry which is preliminary data.</text>
</comment>
<evidence type="ECO:0000313" key="3">
    <source>
        <dbReference type="Proteomes" id="UP000648908"/>
    </source>
</evidence>
<dbReference type="InterPro" id="IPR012427">
    <property type="entry name" value="DUF1622"/>
</dbReference>
<accession>A0A8K0Y285</accession>
<protein>
    <submittedName>
        <fullName evidence="2">DUF1622 domain-containing protein</fullName>
    </submittedName>
</protein>
<evidence type="ECO:0000256" key="1">
    <source>
        <dbReference type="SAM" id="Phobius"/>
    </source>
</evidence>
<feature type="transmembrane region" description="Helical" evidence="1">
    <location>
        <begin position="57"/>
        <end position="77"/>
    </location>
</feature>
<dbReference type="Proteomes" id="UP000648908">
    <property type="component" value="Unassembled WGS sequence"/>
</dbReference>
<feature type="transmembrane region" description="Helical" evidence="1">
    <location>
        <begin position="89"/>
        <end position="109"/>
    </location>
</feature>
<dbReference type="RefSeq" id="WP_202689895.1">
    <property type="nucleotide sequence ID" value="NZ_JAESVN010000010.1"/>
</dbReference>
<evidence type="ECO:0000313" key="2">
    <source>
        <dbReference type="EMBL" id="MBL4918917.1"/>
    </source>
</evidence>